<dbReference type="EMBL" id="VSRR010001026">
    <property type="protein sequence ID" value="MPC21860.1"/>
    <property type="molecule type" value="Genomic_DNA"/>
</dbReference>
<proteinExistence type="predicted"/>
<accession>A0A5B7DK65</accession>
<dbReference type="Proteomes" id="UP000324222">
    <property type="component" value="Unassembled WGS sequence"/>
</dbReference>
<evidence type="ECO:0000256" key="1">
    <source>
        <dbReference type="SAM" id="MobiDB-lite"/>
    </source>
</evidence>
<feature type="region of interest" description="Disordered" evidence="1">
    <location>
        <begin position="1"/>
        <end position="31"/>
    </location>
</feature>
<evidence type="ECO:0000313" key="3">
    <source>
        <dbReference type="Proteomes" id="UP000324222"/>
    </source>
</evidence>
<comment type="caution">
    <text evidence="2">The sequence shown here is derived from an EMBL/GenBank/DDBJ whole genome shotgun (WGS) entry which is preliminary data.</text>
</comment>
<name>A0A5B7DK65_PORTR</name>
<evidence type="ECO:0000313" key="2">
    <source>
        <dbReference type="EMBL" id="MPC21860.1"/>
    </source>
</evidence>
<dbReference type="AlphaFoldDB" id="A0A5B7DK65"/>
<gene>
    <name evidence="2" type="ORF">E2C01_014863</name>
</gene>
<sequence>MACGPPQRTQDKVGEPDDNFEVGSGTSSPRSFLTLMPADARHLSSPLKKTHLMTLTPQLT</sequence>
<organism evidence="2 3">
    <name type="scientific">Portunus trituberculatus</name>
    <name type="common">Swimming crab</name>
    <name type="synonym">Neptunus trituberculatus</name>
    <dbReference type="NCBI Taxonomy" id="210409"/>
    <lineage>
        <taxon>Eukaryota</taxon>
        <taxon>Metazoa</taxon>
        <taxon>Ecdysozoa</taxon>
        <taxon>Arthropoda</taxon>
        <taxon>Crustacea</taxon>
        <taxon>Multicrustacea</taxon>
        <taxon>Malacostraca</taxon>
        <taxon>Eumalacostraca</taxon>
        <taxon>Eucarida</taxon>
        <taxon>Decapoda</taxon>
        <taxon>Pleocyemata</taxon>
        <taxon>Brachyura</taxon>
        <taxon>Eubrachyura</taxon>
        <taxon>Portunoidea</taxon>
        <taxon>Portunidae</taxon>
        <taxon>Portuninae</taxon>
        <taxon>Portunus</taxon>
    </lineage>
</organism>
<reference evidence="2 3" key="1">
    <citation type="submission" date="2019-05" db="EMBL/GenBank/DDBJ databases">
        <title>Another draft genome of Portunus trituberculatus and its Hox gene families provides insights of decapod evolution.</title>
        <authorList>
            <person name="Jeong J.-H."/>
            <person name="Song I."/>
            <person name="Kim S."/>
            <person name="Choi T."/>
            <person name="Kim D."/>
            <person name="Ryu S."/>
            <person name="Kim W."/>
        </authorList>
    </citation>
    <scope>NUCLEOTIDE SEQUENCE [LARGE SCALE GENOMIC DNA]</scope>
    <source>
        <tissue evidence="2">Muscle</tissue>
    </source>
</reference>
<protein>
    <submittedName>
        <fullName evidence="2">Uncharacterized protein</fullName>
    </submittedName>
</protein>
<keyword evidence="3" id="KW-1185">Reference proteome</keyword>